<dbReference type="PIRSF" id="PIRSF016481">
    <property type="entry name" value="Pilus_assembly_PilP"/>
    <property type="match status" value="1"/>
</dbReference>
<reference evidence="2" key="1">
    <citation type="journal article" date="2023" name="Int. J. Mol. Sci.">
        <title>Metagenomics Revealed a New Genus 'Candidatus Thiocaldithrix dubininis' gen. nov., sp. nov. and a New Species 'Candidatus Thiothrix putei' sp. nov. in the Family Thiotrichaceae, Some Members of Which Have Traits of Both Na+- and H+-Motive Energetics.</title>
        <authorList>
            <person name="Ravin N.V."/>
            <person name="Muntyan M.S."/>
            <person name="Smolyakov D.D."/>
            <person name="Rudenko T.S."/>
            <person name="Beletsky A.V."/>
            <person name="Mardanov A.V."/>
            <person name="Grabovich M.Y."/>
        </authorList>
    </citation>
    <scope>NUCLEOTIDE SEQUENCE</scope>
    <source>
        <strain evidence="2">GKL-01</strain>
    </source>
</reference>
<dbReference type="Gene3D" id="2.30.30.830">
    <property type="match status" value="1"/>
</dbReference>
<feature type="signal peptide" evidence="1">
    <location>
        <begin position="1"/>
        <end position="17"/>
    </location>
</feature>
<evidence type="ECO:0000256" key="1">
    <source>
        <dbReference type="SAM" id="SignalP"/>
    </source>
</evidence>
<protein>
    <submittedName>
        <fullName evidence="2">Pilus assembly protein PilP</fullName>
    </submittedName>
</protein>
<organism evidence="2">
    <name type="scientific">Candidatus Thiocaldithrix dubininis</name>
    <dbReference type="NCBI Taxonomy" id="3080823"/>
    <lineage>
        <taxon>Bacteria</taxon>
        <taxon>Pseudomonadati</taxon>
        <taxon>Pseudomonadota</taxon>
        <taxon>Gammaproteobacteria</taxon>
        <taxon>Thiotrichales</taxon>
        <taxon>Thiotrichaceae</taxon>
        <taxon>Candidatus Thiocaldithrix</taxon>
    </lineage>
</organism>
<dbReference type="EMBL" id="CP124755">
    <property type="protein sequence ID" value="WGZ90150.1"/>
    <property type="molecule type" value="Genomic_DNA"/>
</dbReference>
<dbReference type="InterPro" id="IPR007446">
    <property type="entry name" value="PilP"/>
</dbReference>
<name>A0AA95KH68_9GAMM</name>
<reference evidence="2" key="2">
    <citation type="submission" date="2023-04" db="EMBL/GenBank/DDBJ databases">
        <authorList>
            <person name="Beletskiy A.V."/>
            <person name="Mardanov A.V."/>
            <person name="Ravin N.V."/>
        </authorList>
    </citation>
    <scope>NUCLEOTIDE SEQUENCE</scope>
    <source>
        <strain evidence="2">GKL-01</strain>
    </source>
</reference>
<gene>
    <name evidence="2" type="ORF">QJT80_11660</name>
</gene>
<dbReference type="AlphaFoldDB" id="A0AA95KH68"/>
<dbReference type="Proteomes" id="UP001300672">
    <property type="component" value="Chromosome"/>
</dbReference>
<dbReference type="KEGG" id="tdu:QJT80_11660"/>
<keyword evidence="1" id="KW-0732">Signal</keyword>
<feature type="chain" id="PRO_5041673363" evidence="1">
    <location>
        <begin position="18"/>
        <end position="186"/>
    </location>
</feature>
<proteinExistence type="predicted"/>
<dbReference type="Pfam" id="PF04351">
    <property type="entry name" value="PilP"/>
    <property type="match status" value="1"/>
</dbReference>
<sequence>MKYLAPLSLLAKVSVSAGLMLSLSGCFFGEEDDLQRYIEEVKARSGSLIEPIPEIKPYVRFIYPGHELNPFDPKILAPDPAQEVGSTVKPDPNRLPEFLESFPLDSLQMVGTVNQGGEPWALIKIPDGAVHRAKVGNYLGKNYGKINKVEDTKVVVTEMVENGFGGYKEQEASIALTSIEASQPKK</sequence>
<accession>A0AA95KH68</accession>
<evidence type="ECO:0000313" key="2">
    <source>
        <dbReference type="EMBL" id="WGZ90150.1"/>
    </source>
</evidence>